<evidence type="ECO:0000256" key="10">
    <source>
        <dbReference type="SAM" id="Phobius"/>
    </source>
</evidence>
<dbReference type="PANTHER" id="PTHR13202">
    <property type="entry name" value="MICROSOMAL SIGNAL PEPTIDASE 12 KDA SUBUNIT"/>
    <property type="match status" value="1"/>
</dbReference>
<evidence type="ECO:0000256" key="2">
    <source>
        <dbReference type="ARBA" id="ARBA00005245"/>
    </source>
</evidence>
<dbReference type="RefSeq" id="XP_003745559.1">
    <property type="nucleotide sequence ID" value="XM_003745511.2"/>
</dbReference>
<protein>
    <recommendedName>
        <fullName evidence="3">Signal peptidase complex subunit 1</fullName>
    </recommendedName>
    <alternativeName>
        <fullName evidence="8">Microsomal signal peptidase 12 kDa subunit</fullName>
    </alternativeName>
</protein>
<organism evidence="11 12">
    <name type="scientific">Galendromus occidentalis</name>
    <name type="common">western predatory mite</name>
    <dbReference type="NCBI Taxonomy" id="34638"/>
    <lineage>
        <taxon>Eukaryota</taxon>
        <taxon>Metazoa</taxon>
        <taxon>Ecdysozoa</taxon>
        <taxon>Arthropoda</taxon>
        <taxon>Chelicerata</taxon>
        <taxon>Arachnida</taxon>
        <taxon>Acari</taxon>
        <taxon>Parasitiformes</taxon>
        <taxon>Mesostigmata</taxon>
        <taxon>Gamasina</taxon>
        <taxon>Phytoseioidea</taxon>
        <taxon>Phytoseiidae</taxon>
        <taxon>Typhlodrominae</taxon>
        <taxon>Galendromus</taxon>
    </lineage>
</organism>
<name>A0AAJ6QVM1_9ACAR</name>
<keyword evidence="6 10" id="KW-1133">Transmembrane helix</keyword>
<evidence type="ECO:0000256" key="8">
    <source>
        <dbReference type="ARBA" id="ARBA00032913"/>
    </source>
</evidence>
<dbReference type="GO" id="GO:0006465">
    <property type="term" value="P:signal peptide processing"/>
    <property type="evidence" value="ECO:0007669"/>
    <property type="project" value="InterPro"/>
</dbReference>
<reference evidence="12" key="1">
    <citation type="submission" date="2025-08" db="UniProtKB">
        <authorList>
            <consortium name="RefSeq"/>
        </authorList>
    </citation>
    <scope>IDENTIFICATION</scope>
</reference>
<evidence type="ECO:0000313" key="12">
    <source>
        <dbReference type="RefSeq" id="XP_003745559.1"/>
    </source>
</evidence>
<evidence type="ECO:0000256" key="3">
    <source>
        <dbReference type="ARBA" id="ARBA00017059"/>
    </source>
</evidence>
<dbReference type="GO" id="GO:0045047">
    <property type="term" value="P:protein targeting to ER"/>
    <property type="evidence" value="ECO:0007669"/>
    <property type="project" value="TreeGrafter"/>
</dbReference>
<dbReference type="AlphaFoldDB" id="A0AAJ6QVM1"/>
<comment type="function">
    <text evidence="9">Component of the signal peptidase complex (SPC) which catalyzes the cleavage of N-terminal signal sequences from nascent proteins as they are translocated into the lumen of the endoplasmic reticulum. Dispensable for SPC enzymatic activity.</text>
</comment>
<comment type="subcellular location">
    <subcellularLocation>
        <location evidence="1">Endoplasmic reticulum membrane</location>
        <topology evidence="1">Multi-pass membrane protein</topology>
    </subcellularLocation>
</comment>
<dbReference type="GeneID" id="100902605"/>
<evidence type="ECO:0000256" key="6">
    <source>
        <dbReference type="ARBA" id="ARBA00022989"/>
    </source>
</evidence>
<evidence type="ECO:0000256" key="4">
    <source>
        <dbReference type="ARBA" id="ARBA00022692"/>
    </source>
</evidence>
<evidence type="ECO:0000256" key="7">
    <source>
        <dbReference type="ARBA" id="ARBA00023136"/>
    </source>
</evidence>
<dbReference type="InterPro" id="IPR009542">
    <property type="entry name" value="Spc1/SPCS1"/>
</dbReference>
<sequence>MACFISSLPIWSYINSWLFMDFEGQRRAEKIFQLIIVLAAIVGFCIGYAFQMYSYSILTLGCGCLLSCLVCLFNWPWFQLKPLNWQKPLTDIEDKKSK</sequence>
<keyword evidence="11" id="KW-1185">Reference proteome</keyword>
<dbReference type="KEGG" id="goe:100902605"/>
<comment type="similarity">
    <text evidence="2">Belongs to the SPCS1 family.</text>
</comment>
<dbReference type="GO" id="GO:0005787">
    <property type="term" value="C:signal peptidase complex"/>
    <property type="evidence" value="ECO:0007669"/>
    <property type="project" value="InterPro"/>
</dbReference>
<evidence type="ECO:0000256" key="9">
    <source>
        <dbReference type="ARBA" id="ARBA00045204"/>
    </source>
</evidence>
<evidence type="ECO:0000313" key="11">
    <source>
        <dbReference type="Proteomes" id="UP000694867"/>
    </source>
</evidence>
<feature type="transmembrane region" description="Helical" evidence="10">
    <location>
        <begin position="31"/>
        <end position="50"/>
    </location>
</feature>
<keyword evidence="7 10" id="KW-0472">Membrane</keyword>
<keyword evidence="4 10" id="KW-0812">Transmembrane</keyword>
<proteinExistence type="inferred from homology"/>
<keyword evidence="5" id="KW-0256">Endoplasmic reticulum</keyword>
<dbReference type="PANTHER" id="PTHR13202:SF0">
    <property type="entry name" value="SIGNAL PEPTIDASE COMPLEX SUBUNIT 1"/>
    <property type="match status" value="1"/>
</dbReference>
<accession>A0AAJ6QVM1</accession>
<evidence type="ECO:0000256" key="5">
    <source>
        <dbReference type="ARBA" id="ARBA00022824"/>
    </source>
</evidence>
<dbReference type="Pfam" id="PF06645">
    <property type="entry name" value="SPC12"/>
    <property type="match status" value="1"/>
</dbReference>
<gene>
    <name evidence="12" type="primary">LOC100902605</name>
</gene>
<evidence type="ECO:0000256" key="1">
    <source>
        <dbReference type="ARBA" id="ARBA00004477"/>
    </source>
</evidence>
<dbReference type="Proteomes" id="UP000694867">
    <property type="component" value="Unplaced"/>
</dbReference>
<feature type="transmembrane region" description="Helical" evidence="10">
    <location>
        <begin position="57"/>
        <end position="78"/>
    </location>
</feature>